<evidence type="ECO:0000313" key="18">
    <source>
        <dbReference type="EnsemblPlants" id="QL09p001255:mrna"/>
    </source>
</evidence>
<keyword evidence="7" id="KW-0479">Metal-binding</keyword>
<keyword evidence="11 16" id="KW-1133">Transmembrane helix</keyword>
<comment type="pathway">
    <text evidence="3">Protein modification; protein ubiquitination.</text>
</comment>
<comment type="similarity">
    <text evidence="13">Belongs to the RING-type zinc finger family. ATL subfamily.</text>
</comment>
<evidence type="ECO:0000256" key="16">
    <source>
        <dbReference type="SAM" id="Phobius"/>
    </source>
</evidence>
<dbReference type="GO" id="GO:0061630">
    <property type="term" value="F:ubiquitin protein ligase activity"/>
    <property type="evidence" value="ECO:0007669"/>
    <property type="project" value="UniProtKB-EC"/>
</dbReference>
<feature type="compositionally biased region" description="Basic and acidic residues" evidence="15">
    <location>
        <begin position="196"/>
        <end position="240"/>
    </location>
</feature>
<dbReference type="InParanoid" id="A0A7N2MFJ0"/>
<evidence type="ECO:0000256" key="1">
    <source>
        <dbReference type="ARBA" id="ARBA00000900"/>
    </source>
</evidence>
<keyword evidence="8 14" id="KW-0863">Zinc-finger</keyword>
<evidence type="ECO:0000256" key="14">
    <source>
        <dbReference type="PROSITE-ProRule" id="PRU00175"/>
    </source>
</evidence>
<evidence type="ECO:0000256" key="9">
    <source>
        <dbReference type="ARBA" id="ARBA00022786"/>
    </source>
</evidence>
<dbReference type="FunCoup" id="A0A7N2MFJ0">
    <property type="interactions" value="14"/>
</dbReference>
<evidence type="ECO:0000256" key="2">
    <source>
        <dbReference type="ARBA" id="ARBA00004167"/>
    </source>
</evidence>
<proteinExistence type="inferred from homology"/>
<reference evidence="18 19" key="1">
    <citation type="journal article" date="2016" name="G3 (Bethesda)">
        <title>First Draft Assembly and Annotation of the Genome of a California Endemic Oak Quercus lobata Nee (Fagaceae).</title>
        <authorList>
            <person name="Sork V.L."/>
            <person name="Fitz-Gibbon S.T."/>
            <person name="Puiu D."/>
            <person name="Crepeau M."/>
            <person name="Gugger P.F."/>
            <person name="Sherman R."/>
            <person name="Stevens K."/>
            <person name="Langley C.H."/>
            <person name="Pellegrini M."/>
            <person name="Salzberg S.L."/>
        </authorList>
    </citation>
    <scope>NUCLEOTIDE SEQUENCE [LARGE SCALE GENOMIC DNA]</scope>
    <source>
        <strain evidence="18 19">cv. SW786</strain>
    </source>
</reference>
<evidence type="ECO:0000256" key="8">
    <source>
        <dbReference type="ARBA" id="ARBA00022771"/>
    </source>
</evidence>
<dbReference type="SUPFAM" id="SSF57850">
    <property type="entry name" value="RING/U-box"/>
    <property type="match status" value="1"/>
</dbReference>
<feature type="domain" description="RING-type" evidence="17">
    <location>
        <begin position="105"/>
        <end position="147"/>
    </location>
</feature>
<protein>
    <recommendedName>
        <fullName evidence="4">RING-type E3 ubiquitin transferase</fullName>
        <ecNumber evidence="4">2.3.2.27</ecNumber>
    </recommendedName>
</protein>
<evidence type="ECO:0000256" key="13">
    <source>
        <dbReference type="ARBA" id="ARBA00024209"/>
    </source>
</evidence>
<dbReference type="OMA" id="WSSIRMR"/>
<dbReference type="Gene3D" id="3.30.40.10">
    <property type="entry name" value="Zinc/RING finger domain, C3HC4 (zinc finger)"/>
    <property type="match status" value="1"/>
</dbReference>
<keyword evidence="10" id="KW-0862">Zinc</keyword>
<dbReference type="InterPro" id="IPR013083">
    <property type="entry name" value="Znf_RING/FYVE/PHD"/>
</dbReference>
<keyword evidence="5" id="KW-0808">Transferase</keyword>
<evidence type="ECO:0000313" key="19">
    <source>
        <dbReference type="Proteomes" id="UP000594261"/>
    </source>
</evidence>
<dbReference type="AlphaFoldDB" id="A0A7N2MFJ0"/>
<comment type="subcellular location">
    <subcellularLocation>
        <location evidence="2">Membrane</location>
        <topology evidence="2">Single-pass membrane protein</topology>
    </subcellularLocation>
</comment>
<organism evidence="18 19">
    <name type="scientific">Quercus lobata</name>
    <name type="common">Valley oak</name>
    <dbReference type="NCBI Taxonomy" id="97700"/>
    <lineage>
        <taxon>Eukaryota</taxon>
        <taxon>Viridiplantae</taxon>
        <taxon>Streptophyta</taxon>
        <taxon>Embryophyta</taxon>
        <taxon>Tracheophyta</taxon>
        <taxon>Spermatophyta</taxon>
        <taxon>Magnoliopsida</taxon>
        <taxon>eudicotyledons</taxon>
        <taxon>Gunneridae</taxon>
        <taxon>Pentapetalae</taxon>
        <taxon>rosids</taxon>
        <taxon>fabids</taxon>
        <taxon>Fagales</taxon>
        <taxon>Fagaceae</taxon>
        <taxon>Quercus</taxon>
    </lineage>
</organism>
<keyword evidence="9" id="KW-0833">Ubl conjugation pathway</keyword>
<name>A0A7N2MFJ0_QUELO</name>
<dbReference type="GO" id="GO:0008270">
    <property type="term" value="F:zinc ion binding"/>
    <property type="evidence" value="ECO:0007669"/>
    <property type="project" value="UniProtKB-KW"/>
</dbReference>
<evidence type="ECO:0000256" key="6">
    <source>
        <dbReference type="ARBA" id="ARBA00022692"/>
    </source>
</evidence>
<keyword evidence="6 16" id="KW-0812">Transmembrane</keyword>
<keyword evidence="19" id="KW-1185">Reference proteome</keyword>
<dbReference type="PROSITE" id="PS50089">
    <property type="entry name" value="ZF_RING_2"/>
    <property type="match status" value="1"/>
</dbReference>
<keyword evidence="12 16" id="KW-0472">Membrane</keyword>
<accession>A0A7N2MFJ0</accession>
<dbReference type="InterPro" id="IPR053070">
    <property type="entry name" value="RING-type_E3_ubiquitin-ligase"/>
</dbReference>
<feature type="transmembrane region" description="Helical" evidence="16">
    <location>
        <begin position="27"/>
        <end position="51"/>
    </location>
</feature>
<dbReference type="PANTHER" id="PTHR47035">
    <property type="entry name" value="OS11G0150450 PROTEIN"/>
    <property type="match status" value="1"/>
</dbReference>
<sequence>MISHSHSDSEAEPPCGSETRASTAEKLYQTFIISLPVSSAFIILFFFYLCYLRRQRANWSSLQMPPSYANNNDISRSELGLKKELREMLPIIVYKESFSIRDSQCSVCLVEYQAEDRLQHIPACGHTFHMDCIDHWLATHTTCPLCRLSLVPASKSSTELPHINVESGQEFSVAVNGNDTSIQQRPQASVAAQAEEDIRNPKNKSEEDAREVRNPKNEDARSSDCVDHVRESRSSGDDIE</sequence>
<evidence type="ECO:0000256" key="3">
    <source>
        <dbReference type="ARBA" id="ARBA00004906"/>
    </source>
</evidence>
<evidence type="ECO:0000259" key="17">
    <source>
        <dbReference type="PROSITE" id="PS50089"/>
    </source>
</evidence>
<dbReference type="CDD" id="cd16461">
    <property type="entry name" value="RING-H2_EL5-like"/>
    <property type="match status" value="1"/>
</dbReference>
<evidence type="ECO:0000256" key="12">
    <source>
        <dbReference type="ARBA" id="ARBA00023136"/>
    </source>
</evidence>
<dbReference type="EMBL" id="LRBV02000009">
    <property type="status" value="NOT_ANNOTATED_CDS"/>
    <property type="molecule type" value="Genomic_DNA"/>
</dbReference>
<evidence type="ECO:0000256" key="5">
    <source>
        <dbReference type="ARBA" id="ARBA00022679"/>
    </source>
</evidence>
<dbReference type="InterPro" id="IPR001841">
    <property type="entry name" value="Znf_RING"/>
</dbReference>
<dbReference type="PANTHER" id="PTHR47035:SF3">
    <property type="entry name" value="OS11G0150450 PROTEIN"/>
    <property type="match status" value="1"/>
</dbReference>
<evidence type="ECO:0000256" key="15">
    <source>
        <dbReference type="SAM" id="MobiDB-lite"/>
    </source>
</evidence>
<dbReference type="SMART" id="SM00184">
    <property type="entry name" value="RING"/>
    <property type="match status" value="1"/>
</dbReference>
<dbReference type="Proteomes" id="UP000594261">
    <property type="component" value="Chromosome 9"/>
</dbReference>
<evidence type="ECO:0000256" key="11">
    <source>
        <dbReference type="ARBA" id="ARBA00022989"/>
    </source>
</evidence>
<dbReference type="GO" id="GO:0016020">
    <property type="term" value="C:membrane"/>
    <property type="evidence" value="ECO:0007669"/>
    <property type="project" value="UniProtKB-SubCell"/>
</dbReference>
<dbReference type="EnsemblPlants" id="QL09p001255:mrna">
    <property type="protein sequence ID" value="QL09p001255:mrna"/>
    <property type="gene ID" value="QL09p001255"/>
</dbReference>
<feature type="region of interest" description="Disordered" evidence="15">
    <location>
        <begin position="182"/>
        <end position="240"/>
    </location>
</feature>
<comment type="catalytic activity">
    <reaction evidence="1">
        <text>S-ubiquitinyl-[E2 ubiquitin-conjugating enzyme]-L-cysteine + [acceptor protein]-L-lysine = [E2 ubiquitin-conjugating enzyme]-L-cysteine + N(6)-ubiquitinyl-[acceptor protein]-L-lysine.</text>
        <dbReference type="EC" id="2.3.2.27"/>
    </reaction>
</comment>
<evidence type="ECO:0000256" key="10">
    <source>
        <dbReference type="ARBA" id="ARBA00022833"/>
    </source>
</evidence>
<evidence type="ECO:0000256" key="7">
    <source>
        <dbReference type="ARBA" id="ARBA00022723"/>
    </source>
</evidence>
<dbReference type="FunFam" id="3.30.40.10:FF:000503">
    <property type="entry name" value="RING-H2 finger protein ATL7"/>
    <property type="match status" value="1"/>
</dbReference>
<dbReference type="EC" id="2.3.2.27" evidence="4"/>
<dbReference type="Pfam" id="PF13639">
    <property type="entry name" value="zf-RING_2"/>
    <property type="match status" value="1"/>
</dbReference>
<reference evidence="18" key="2">
    <citation type="submission" date="2021-01" db="UniProtKB">
        <authorList>
            <consortium name="EnsemblPlants"/>
        </authorList>
    </citation>
    <scope>IDENTIFICATION</scope>
</reference>
<evidence type="ECO:0000256" key="4">
    <source>
        <dbReference type="ARBA" id="ARBA00012483"/>
    </source>
</evidence>
<dbReference type="Gramene" id="QL09p001255:mrna">
    <property type="protein sequence ID" value="QL09p001255:mrna"/>
    <property type="gene ID" value="QL09p001255"/>
</dbReference>